<dbReference type="PANTHER" id="PTHR12751:SF18">
    <property type="entry name" value="PHOSPHATASE AND ACTIN REGULATOR 1"/>
    <property type="match status" value="1"/>
</dbReference>
<dbReference type="Proteomes" id="UP000827284">
    <property type="component" value="Unassembled WGS sequence"/>
</dbReference>
<organism evidence="2 3">
    <name type="scientific">Entomortierella parvispora</name>
    <dbReference type="NCBI Taxonomy" id="205924"/>
    <lineage>
        <taxon>Eukaryota</taxon>
        <taxon>Fungi</taxon>
        <taxon>Fungi incertae sedis</taxon>
        <taxon>Mucoromycota</taxon>
        <taxon>Mortierellomycotina</taxon>
        <taxon>Mortierellomycetes</taxon>
        <taxon>Mortierellales</taxon>
        <taxon>Mortierellaceae</taxon>
        <taxon>Entomortierella</taxon>
    </lineage>
</organism>
<feature type="compositionally biased region" description="Low complexity" evidence="1">
    <location>
        <begin position="129"/>
        <end position="147"/>
    </location>
</feature>
<feature type="compositionally biased region" description="Gly residues" evidence="1">
    <location>
        <begin position="148"/>
        <end position="158"/>
    </location>
</feature>
<feature type="compositionally biased region" description="Polar residues" evidence="1">
    <location>
        <begin position="396"/>
        <end position="410"/>
    </location>
</feature>
<reference evidence="2" key="2">
    <citation type="journal article" date="2022" name="Microbiol. Resour. Announc.">
        <title>Whole-Genome Sequence of Entomortierella parvispora E1425, a Mucoromycotan Fungus Associated with Burkholderiaceae-Related Endosymbiotic Bacteria.</title>
        <authorList>
            <person name="Herlambang A."/>
            <person name="Guo Y."/>
            <person name="Takashima Y."/>
            <person name="Narisawa K."/>
            <person name="Ohta H."/>
            <person name="Nishizawa T."/>
        </authorList>
    </citation>
    <scope>NUCLEOTIDE SEQUENCE</scope>
    <source>
        <strain evidence="2">E1425</strain>
    </source>
</reference>
<dbReference type="AlphaFoldDB" id="A0A9P3HL06"/>
<feature type="compositionally biased region" description="Gly residues" evidence="1">
    <location>
        <begin position="232"/>
        <end position="241"/>
    </location>
</feature>
<evidence type="ECO:0000256" key="1">
    <source>
        <dbReference type="SAM" id="MobiDB-lite"/>
    </source>
</evidence>
<proteinExistence type="predicted"/>
<feature type="compositionally biased region" description="Low complexity" evidence="1">
    <location>
        <begin position="264"/>
        <end position="294"/>
    </location>
</feature>
<protein>
    <submittedName>
        <fullName evidence="2">Uncharacterized protein</fullName>
    </submittedName>
</protein>
<evidence type="ECO:0000313" key="2">
    <source>
        <dbReference type="EMBL" id="GJJ78303.1"/>
    </source>
</evidence>
<keyword evidence="3" id="KW-1185">Reference proteome</keyword>
<dbReference type="OrthoDB" id="5563016at2759"/>
<evidence type="ECO:0000313" key="3">
    <source>
        <dbReference type="Proteomes" id="UP000827284"/>
    </source>
</evidence>
<feature type="compositionally biased region" description="Gly residues" evidence="1">
    <location>
        <begin position="414"/>
        <end position="429"/>
    </location>
</feature>
<name>A0A9P3HL06_9FUNG</name>
<reference evidence="2" key="1">
    <citation type="submission" date="2021-11" db="EMBL/GenBank/DDBJ databases">
        <authorList>
            <person name="Herlambang A."/>
            <person name="Guo Y."/>
            <person name="Takashima Y."/>
            <person name="Nishizawa T."/>
        </authorList>
    </citation>
    <scope>NUCLEOTIDE SEQUENCE</scope>
    <source>
        <strain evidence="2">E1425</strain>
    </source>
</reference>
<gene>
    <name evidence="2" type="ORF">EMPS_10662</name>
</gene>
<feature type="region of interest" description="Disordered" evidence="1">
    <location>
        <begin position="124"/>
        <end position="185"/>
    </location>
</feature>
<dbReference type="EMBL" id="BQFW01000014">
    <property type="protein sequence ID" value="GJJ78303.1"/>
    <property type="molecule type" value="Genomic_DNA"/>
</dbReference>
<feature type="compositionally biased region" description="Low complexity" evidence="1">
    <location>
        <begin position="310"/>
        <end position="324"/>
    </location>
</feature>
<dbReference type="GO" id="GO:0030036">
    <property type="term" value="P:actin cytoskeleton organization"/>
    <property type="evidence" value="ECO:0007669"/>
    <property type="project" value="TreeGrafter"/>
</dbReference>
<accession>A0A9P3HL06</accession>
<feature type="region of interest" description="Disordered" evidence="1">
    <location>
        <begin position="307"/>
        <end position="435"/>
    </location>
</feature>
<dbReference type="PANTHER" id="PTHR12751">
    <property type="entry name" value="PHOSPHATASE AND ACTIN REGULATOR PHACTR"/>
    <property type="match status" value="1"/>
</dbReference>
<feature type="region of interest" description="Disordered" evidence="1">
    <location>
        <begin position="510"/>
        <end position="547"/>
    </location>
</feature>
<feature type="compositionally biased region" description="Pro residues" evidence="1">
    <location>
        <begin position="66"/>
        <end position="76"/>
    </location>
</feature>
<feature type="region of interest" description="Disordered" evidence="1">
    <location>
        <begin position="232"/>
        <end position="295"/>
    </location>
</feature>
<dbReference type="GO" id="GO:0003779">
    <property type="term" value="F:actin binding"/>
    <property type="evidence" value="ECO:0007669"/>
    <property type="project" value="TreeGrafter"/>
</dbReference>
<comment type="caution">
    <text evidence="2">The sequence shown here is derived from an EMBL/GenBank/DDBJ whole genome shotgun (WGS) entry which is preliminary data.</text>
</comment>
<feature type="region of interest" description="Disordered" evidence="1">
    <location>
        <begin position="1"/>
        <end position="81"/>
    </location>
</feature>
<feature type="compositionally biased region" description="Acidic residues" evidence="1">
    <location>
        <begin position="341"/>
        <end position="357"/>
    </location>
</feature>
<sequence>MSDQIAISPFSPLASSPHVVQGFSYTGGPAGSVPADRIGPMDMYTPLPEPGQVAVSIDDTTQPLAPQQPPQQPQQPPQFQQQYNSGLSYQLHQLQQQQQPQQQLQHDQTSFLPAMAPLQPMFSNQSANSVQSEQSFQSASSALSAQNGHGGPMEGQGPGNQMHAGGHPLHGHHLAPPAAEKSKSRRWSLTGRFFEKRKSVTEPFHIPNSHPQQFAASYGSYGQSNIVYGNRGGGGGGGGGPPTVHMNSSHAGPSGGTMEDNLGNNNNSSNNNSSNNSIGKQISPPGSNSGSRRSSLADIPKALLSSFRRGSITPSSSSADSSGGNMAPQAMAGVMSPGRADEDDDDDEAGNAADDEALTPGQPHITMAVPKRPPQDARTLAHLPPPKSILKKRLSVDSTGTPSGSVTSASLAGAGPGGVNSTTGSGGNDGTAADALGPDTVHPMATADMDVADISLLTPTDHRARLLTHSPTPNHPQQHVMGQEDQLGVQLAHKLAERYYTSAQGAAIPPDFTPGVQPNSSYRGGERLAGAVGPVSHPPMAAAAASSQDMISQDEMLTQQMLSQQVFGISARAQDLASQYYSGNGPVGGQMQQQNSGGGQKRRQINFLETVEIIPAHRKSDYNRQSDKHATFKVLTPDLKSEIRDELNTYKMREMAVHVESMGNTAFH</sequence>